<dbReference type="InterPro" id="IPR002372">
    <property type="entry name" value="PQQ_rpt_dom"/>
</dbReference>
<reference evidence="11 12" key="1">
    <citation type="submission" date="2015-11" db="EMBL/GenBank/DDBJ databases">
        <title>Draft Genome Sequence of the Strain BR 10303 (Bradyrhizobium sp.) isolated from nodules of Centrolobium paraense.</title>
        <authorList>
            <person name="Zelli J.E."/>
            <person name="Simoes-Araujo J.L."/>
            <person name="Barauna A.C."/>
            <person name="Silva K."/>
        </authorList>
    </citation>
    <scope>NUCLEOTIDE SEQUENCE [LARGE SCALE GENOMIC DNA]</scope>
    <source>
        <strain evidence="11 12">BR 10303</strain>
    </source>
</reference>
<keyword evidence="7 8" id="KW-0408">Iron</keyword>
<dbReference type="InterPro" id="IPR011047">
    <property type="entry name" value="Quinoprotein_ADH-like_sf"/>
</dbReference>
<keyword evidence="4 8" id="KW-0479">Metal-binding</keyword>
<dbReference type="EMBL" id="LNCU01000010">
    <property type="protein sequence ID" value="KWV60944.1"/>
    <property type="molecule type" value="Genomic_DNA"/>
</dbReference>
<dbReference type="Pfam" id="PF01011">
    <property type="entry name" value="PQQ"/>
    <property type="match status" value="1"/>
</dbReference>
<dbReference type="OrthoDB" id="9794322at2"/>
<dbReference type="SUPFAM" id="SSF50998">
    <property type="entry name" value="Quinoprotein alcohol dehydrogenase-like"/>
    <property type="match status" value="1"/>
</dbReference>
<dbReference type="RefSeq" id="WP_066498888.1">
    <property type="nucleotide sequence ID" value="NZ_LNCU01000010.1"/>
</dbReference>
<dbReference type="InterPro" id="IPR009056">
    <property type="entry name" value="Cyt_c-like_dom"/>
</dbReference>
<comment type="similarity">
    <text evidence="2">Belongs to the bacterial PQQ dehydrogenase family.</text>
</comment>
<protein>
    <recommendedName>
        <fullName evidence="10">Cytochrome c domain-containing protein</fullName>
    </recommendedName>
</protein>
<feature type="signal peptide" evidence="9">
    <location>
        <begin position="1"/>
        <end position="28"/>
    </location>
</feature>
<evidence type="ECO:0000256" key="1">
    <source>
        <dbReference type="ARBA" id="ARBA00001931"/>
    </source>
</evidence>
<evidence type="ECO:0000256" key="5">
    <source>
        <dbReference type="ARBA" id="ARBA00022729"/>
    </source>
</evidence>
<dbReference type="PANTHER" id="PTHR32303">
    <property type="entry name" value="QUINOPROTEIN ALCOHOL DEHYDROGENASE (CYTOCHROME C)"/>
    <property type="match status" value="1"/>
</dbReference>
<evidence type="ECO:0000256" key="2">
    <source>
        <dbReference type="ARBA" id="ARBA00008156"/>
    </source>
</evidence>
<comment type="caution">
    <text evidence="11">The sequence shown here is derived from an EMBL/GenBank/DDBJ whole genome shotgun (WGS) entry which is preliminary data.</text>
</comment>
<dbReference type="AlphaFoldDB" id="A0A109K5S2"/>
<evidence type="ECO:0000313" key="11">
    <source>
        <dbReference type="EMBL" id="KWV60944.1"/>
    </source>
</evidence>
<proteinExistence type="inferred from homology"/>
<evidence type="ECO:0000256" key="9">
    <source>
        <dbReference type="SAM" id="SignalP"/>
    </source>
</evidence>
<organism evidence="11 12">
    <name type="scientific">Bradyrhizobium macuxiense</name>
    <dbReference type="NCBI Taxonomy" id="1755647"/>
    <lineage>
        <taxon>Bacteria</taxon>
        <taxon>Pseudomonadati</taxon>
        <taxon>Pseudomonadota</taxon>
        <taxon>Alphaproteobacteria</taxon>
        <taxon>Hyphomicrobiales</taxon>
        <taxon>Nitrobacteraceae</taxon>
        <taxon>Bradyrhizobium</taxon>
    </lineage>
</organism>
<keyword evidence="12" id="KW-1185">Reference proteome</keyword>
<keyword evidence="3 8" id="KW-0349">Heme</keyword>
<dbReference type="PROSITE" id="PS51007">
    <property type="entry name" value="CYTC"/>
    <property type="match status" value="1"/>
</dbReference>
<dbReference type="InterPro" id="IPR018391">
    <property type="entry name" value="PQQ_b-propeller_rpt"/>
</dbReference>
<evidence type="ECO:0000313" key="12">
    <source>
        <dbReference type="Proteomes" id="UP000057737"/>
    </source>
</evidence>
<keyword evidence="6" id="KW-0560">Oxidoreductase</keyword>
<evidence type="ECO:0000256" key="8">
    <source>
        <dbReference type="PROSITE-ProRule" id="PRU00433"/>
    </source>
</evidence>
<feature type="domain" description="Cytochrome c" evidence="10">
    <location>
        <begin position="30"/>
        <end position="99"/>
    </location>
</feature>
<gene>
    <name evidence="11" type="ORF">AS156_26380</name>
</gene>
<keyword evidence="5 9" id="KW-0732">Signal</keyword>
<evidence type="ECO:0000256" key="7">
    <source>
        <dbReference type="ARBA" id="ARBA00023004"/>
    </source>
</evidence>
<dbReference type="GO" id="GO:0046872">
    <property type="term" value="F:metal ion binding"/>
    <property type="evidence" value="ECO:0007669"/>
    <property type="project" value="UniProtKB-KW"/>
</dbReference>
<evidence type="ECO:0000256" key="4">
    <source>
        <dbReference type="ARBA" id="ARBA00022723"/>
    </source>
</evidence>
<dbReference type="SMART" id="SM00564">
    <property type="entry name" value="PQQ"/>
    <property type="match status" value="8"/>
</dbReference>
<comment type="cofactor">
    <cofactor evidence="1">
        <name>pyrroloquinoline quinone</name>
        <dbReference type="ChEBI" id="CHEBI:58442"/>
    </cofactor>
</comment>
<dbReference type="InterPro" id="IPR036909">
    <property type="entry name" value="Cyt_c-like_dom_sf"/>
</dbReference>
<feature type="chain" id="PRO_5007137523" description="Cytochrome c domain-containing protein" evidence="9">
    <location>
        <begin position="29"/>
        <end position="631"/>
    </location>
</feature>
<dbReference type="Proteomes" id="UP000057737">
    <property type="component" value="Unassembled WGS sequence"/>
</dbReference>
<dbReference type="GO" id="GO:0016491">
    <property type="term" value="F:oxidoreductase activity"/>
    <property type="evidence" value="ECO:0007669"/>
    <property type="project" value="UniProtKB-KW"/>
</dbReference>
<accession>A0A109K5S2</accession>
<evidence type="ECO:0000256" key="6">
    <source>
        <dbReference type="ARBA" id="ARBA00023002"/>
    </source>
</evidence>
<dbReference type="GO" id="GO:0009055">
    <property type="term" value="F:electron transfer activity"/>
    <property type="evidence" value="ECO:0007669"/>
    <property type="project" value="InterPro"/>
</dbReference>
<dbReference type="GO" id="GO:0020037">
    <property type="term" value="F:heme binding"/>
    <property type="evidence" value="ECO:0007669"/>
    <property type="project" value="InterPro"/>
</dbReference>
<evidence type="ECO:0000256" key="3">
    <source>
        <dbReference type="ARBA" id="ARBA00022617"/>
    </source>
</evidence>
<name>A0A109K5S2_9BRAD</name>
<dbReference type="Gene3D" id="1.10.760.10">
    <property type="entry name" value="Cytochrome c-like domain"/>
    <property type="match status" value="1"/>
</dbReference>
<evidence type="ECO:0000259" key="10">
    <source>
        <dbReference type="PROSITE" id="PS51007"/>
    </source>
</evidence>
<sequence length="631" mass="66984">MGIGRTSKWSQFLFALVTSVALPHAAAAADDASPGKRLYEARCAGCHDRASDRTPSREILSRNPPAFIFNAMRGVMAPMAAGLSEDEKKVIALYVSAAAPVPGDPNPNAIWGPSSAQMPLDGPKCEGAPPPIDLAAKQWNGWSLQPDNARYQPAPGFTAADVPRLKVKWAFHYPGSKNGQATIIGNRLYVTSMSGAVYALDARSGCVYWRFDSLAATRSSVSIGPIANRPGHRYALYFSDWTKSAVAIDAETGEPIWRTKVDDSSGLQMTGSPTLYNGVLLVPISSGNEAFAHNDDYVCCKFIGSLVALDANTGEILWKTYTTDKKPEPYRLNAKGKQLWGPSGGSIWSAPTIDPARGLIYVATSNSHTDAFHDGADSVIAMDFKTGAVRWKNQLLKDDNYIIGCPAAANCPHPVGPDFALGDSVILHTLKDGKQILIAGQKSGDVYALDPDADGKIVWQHRLSSGSALGGVEFGSAADTDNVYVGISDVVNFRDPKPGLTAIRIADGTIQWNTPAPKTLCRWTNVFCSGAISMAVTAIPGAVFAASMDGHFRAYAAASGEVVWDFNTAADPITDVLGKPAYGGVMDGAGPTIVNGMVYVHSGYAGRSTANVYDLKGREGNLLIAFSVDGK</sequence>
<dbReference type="Gene3D" id="2.140.10.10">
    <property type="entry name" value="Quinoprotein alcohol dehydrogenase-like superfamily"/>
    <property type="match status" value="2"/>
</dbReference>
<dbReference type="PANTHER" id="PTHR32303:SF10">
    <property type="entry name" value="OUTER MEMBRANE PROTEIN ASSEMBLY FACTOR BAMB"/>
    <property type="match status" value="1"/>
</dbReference>
<dbReference type="SUPFAM" id="SSF46626">
    <property type="entry name" value="Cytochrome c"/>
    <property type="match status" value="1"/>
</dbReference>